<dbReference type="Pfam" id="PF11747">
    <property type="entry name" value="RebB"/>
    <property type="match status" value="1"/>
</dbReference>
<reference evidence="1 2" key="1">
    <citation type="journal article" date="2012" name="Stand. Genomic Sci.">
        <title>Complete genome sequence of the melanogenic marine bacterium Marinomonas mediterranea type strain (MMB-1(T)).</title>
        <authorList>
            <person name="Lucas-Elio P."/>
            <person name="Goodwin L."/>
            <person name="Woyke T."/>
            <person name="Pitluck S."/>
            <person name="Nolan M."/>
            <person name="Kyrpides N.C."/>
            <person name="Detter J.C."/>
            <person name="Copeland A."/>
            <person name="Teshima H."/>
            <person name="Bruce D."/>
            <person name="Detter C."/>
            <person name="Tapia R."/>
            <person name="Han S."/>
            <person name="Land M.L."/>
            <person name="Ivanova N."/>
            <person name="Mikhailova N."/>
            <person name="Johnston A.W."/>
            <person name="Sanchez-Amat A."/>
        </authorList>
    </citation>
    <scope>NUCLEOTIDE SEQUENCE [LARGE SCALE GENOMIC DNA]</scope>
    <source>
        <strain evidence="2">ATCC 700492 / JCM 21426 / NBRC 103028 / MMB-1</strain>
    </source>
</reference>
<dbReference type="RefSeq" id="WP_013661803.1">
    <property type="nucleotide sequence ID" value="NC_015276.1"/>
</dbReference>
<dbReference type="STRING" id="717774.Marme_2669"/>
<dbReference type="InterPro" id="IPR021070">
    <property type="entry name" value="Killing_trait_RebB"/>
</dbReference>
<organism evidence="1 2">
    <name type="scientific">Marinomonas mediterranea (strain ATCC 700492 / JCM 21426 / NBRC 103028 / MMB-1)</name>
    <dbReference type="NCBI Taxonomy" id="717774"/>
    <lineage>
        <taxon>Bacteria</taxon>
        <taxon>Pseudomonadati</taxon>
        <taxon>Pseudomonadota</taxon>
        <taxon>Gammaproteobacteria</taxon>
        <taxon>Oceanospirillales</taxon>
        <taxon>Oceanospirillaceae</taxon>
        <taxon>Marinomonas</taxon>
    </lineage>
</organism>
<dbReference type="HOGENOM" id="CLU_2898951_0_0_6"/>
<gene>
    <name evidence="1" type="ordered locus">Marme_2669</name>
</gene>
<dbReference type="KEGG" id="mme:Marme_2669"/>
<evidence type="ECO:0000313" key="2">
    <source>
        <dbReference type="Proteomes" id="UP000001062"/>
    </source>
</evidence>
<dbReference type="OrthoDB" id="5896932at2"/>
<name>F2JXK0_MARM1</name>
<evidence type="ECO:0000313" key="1">
    <source>
        <dbReference type="EMBL" id="ADZ91900.1"/>
    </source>
</evidence>
<dbReference type="PATRIC" id="fig|717774.3.peg.2755"/>
<dbReference type="Proteomes" id="UP000001062">
    <property type="component" value="Chromosome"/>
</dbReference>
<sequence>MSDDKSKDLENVSKMITQLTDSAMSDSMGLQMQNAVTIQQSMQTISNASTSTACALILRQGG</sequence>
<dbReference type="EMBL" id="CP002583">
    <property type="protein sequence ID" value="ADZ91900.1"/>
    <property type="molecule type" value="Genomic_DNA"/>
</dbReference>
<accession>F2JXK0</accession>
<dbReference type="AlphaFoldDB" id="F2JXK0"/>
<proteinExistence type="predicted"/>
<protein>
    <submittedName>
        <fullName evidence="1">Uncharacterized protein</fullName>
    </submittedName>
</protein>
<keyword evidence="2" id="KW-1185">Reference proteome</keyword>